<dbReference type="Pfam" id="PF00126">
    <property type="entry name" value="HTH_1"/>
    <property type="match status" value="1"/>
</dbReference>
<dbReference type="Gene3D" id="3.40.190.290">
    <property type="match status" value="1"/>
</dbReference>
<evidence type="ECO:0000256" key="2">
    <source>
        <dbReference type="ARBA" id="ARBA00023015"/>
    </source>
</evidence>
<comment type="caution">
    <text evidence="6">The sequence shown here is derived from an EMBL/GenBank/DDBJ whole genome shotgun (WGS) entry which is preliminary data.</text>
</comment>
<organism evidence="6 7">
    <name type="scientific">Alicyclobacillus fodiniaquatilis</name>
    <dbReference type="NCBI Taxonomy" id="1661150"/>
    <lineage>
        <taxon>Bacteria</taxon>
        <taxon>Bacillati</taxon>
        <taxon>Bacillota</taxon>
        <taxon>Bacilli</taxon>
        <taxon>Bacillales</taxon>
        <taxon>Alicyclobacillaceae</taxon>
        <taxon>Alicyclobacillus</taxon>
    </lineage>
</organism>
<comment type="similarity">
    <text evidence="1">Belongs to the LysR transcriptional regulatory family.</text>
</comment>
<dbReference type="EMBL" id="JBHUCX010000021">
    <property type="protein sequence ID" value="MFD1674747.1"/>
    <property type="molecule type" value="Genomic_DNA"/>
</dbReference>
<name>A0ABW4JEN8_9BACL</name>
<evidence type="ECO:0000313" key="6">
    <source>
        <dbReference type="EMBL" id="MFD1674747.1"/>
    </source>
</evidence>
<keyword evidence="3" id="KW-0238">DNA-binding</keyword>
<dbReference type="Pfam" id="PF03466">
    <property type="entry name" value="LysR_substrate"/>
    <property type="match status" value="1"/>
</dbReference>
<dbReference type="SUPFAM" id="SSF46785">
    <property type="entry name" value="Winged helix' DNA-binding domain"/>
    <property type="match status" value="1"/>
</dbReference>
<proteinExistence type="inferred from homology"/>
<keyword evidence="7" id="KW-1185">Reference proteome</keyword>
<dbReference type="Proteomes" id="UP001597079">
    <property type="component" value="Unassembled WGS sequence"/>
</dbReference>
<evidence type="ECO:0000256" key="1">
    <source>
        <dbReference type="ARBA" id="ARBA00009437"/>
    </source>
</evidence>
<feature type="domain" description="HTH lysR-type" evidence="5">
    <location>
        <begin position="1"/>
        <end position="58"/>
    </location>
</feature>
<dbReference type="PROSITE" id="PS50931">
    <property type="entry name" value="HTH_LYSR"/>
    <property type="match status" value="1"/>
</dbReference>
<evidence type="ECO:0000259" key="5">
    <source>
        <dbReference type="PROSITE" id="PS50931"/>
    </source>
</evidence>
<gene>
    <name evidence="6" type="ORF">ACFSB2_08540</name>
</gene>
<dbReference type="PANTHER" id="PTHR30126">
    <property type="entry name" value="HTH-TYPE TRANSCRIPTIONAL REGULATOR"/>
    <property type="match status" value="1"/>
</dbReference>
<keyword evidence="2" id="KW-0805">Transcription regulation</keyword>
<reference evidence="7" key="1">
    <citation type="journal article" date="2019" name="Int. J. Syst. Evol. Microbiol.">
        <title>The Global Catalogue of Microorganisms (GCM) 10K type strain sequencing project: providing services to taxonomists for standard genome sequencing and annotation.</title>
        <authorList>
            <consortium name="The Broad Institute Genomics Platform"/>
            <consortium name="The Broad Institute Genome Sequencing Center for Infectious Disease"/>
            <person name="Wu L."/>
            <person name="Ma J."/>
        </authorList>
    </citation>
    <scope>NUCLEOTIDE SEQUENCE [LARGE SCALE GENOMIC DNA]</scope>
    <source>
        <strain evidence="7">CGMCC 1.12286</strain>
    </source>
</reference>
<sequence length="309" mass="34030">MELRDLEIFYTVARTGSMTGAAKQLGFVQSHITGRIRLLEKELQQLLFDRLKTGVVLTAEGKKLYPYVESLLVQWNETRNALLKQDELFGALRIGSLETTAALHTASWIAKFHQKNPSVEISLQTGTSKALLQGVVDRTLDIALIAGSVAHVELDFKALVVEELVIITPLNRTPVDMLAGTPVIVTFREGCTYRRALEKWVANRGVTLFKTMESASIDTILQLVAGGLGISIMPLSVLARSTWRKELTAHPMDIADGLVTTHAIWRRRPHVPRVISSFLEQLSEDSALARSVDAVRVPIGAQEPSAGDD</sequence>
<dbReference type="InterPro" id="IPR036388">
    <property type="entry name" value="WH-like_DNA-bd_sf"/>
</dbReference>
<dbReference type="Gene3D" id="1.10.10.10">
    <property type="entry name" value="Winged helix-like DNA-binding domain superfamily/Winged helix DNA-binding domain"/>
    <property type="match status" value="1"/>
</dbReference>
<dbReference type="SUPFAM" id="SSF53850">
    <property type="entry name" value="Periplasmic binding protein-like II"/>
    <property type="match status" value="1"/>
</dbReference>
<keyword evidence="4" id="KW-0804">Transcription</keyword>
<evidence type="ECO:0000256" key="3">
    <source>
        <dbReference type="ARBA" id="ARBA00023125"/>
    </source>
</evidence>
<dbReference type="PANTHER" id="PTHR30126:SF40">
    <property type="entry name" value="HTH-TYPE TRANSCRIPTIONAL REGULATOR GLTR"/>
    <property type="match status" value="1"/>
</dbReference>
<dbReference type="InterPro" id="IPR005119">
    <property type="entry name" value="LysR_subst-bd"/>
</dbReference>
<evidence type="ECO:0000256" key="4">
    <source>
        <dbReference type="ARBA" id="ARBA00023163"/>
    </source>
</evidence>
<dbReference type="InterPro" id="IPR000847">
    <property type="entry name" value="LysR_HTH_N"/>
</dbReference>
<dbReference type="RefSeq" id="WP_377942621.1">
    <property type="nucleotide sequence ID" value="NZ_JBHUCX010000021.1"/>
</dbReference>
<accession>A0ABW4JEN8</accession>
<evidence type="ECO:0000313" key="7">
    <source>
        <dbReference type="Proteomes" id="UP001597079"/>
    </source>
</evidence>
<protein>
    <submittedName>
        <fullName evidence="6">LysR family transcriptional regulator</fullName>
    </submittedName>
</protein>
<dbReference type="InterPro" id="IPR036390">
    <property type="entry name" value="WH_DNA-bd_sf"/>
</dbReference>